<organism evidence="2 3">
    <name type="scientific">Engystomops pustulosus</name>
    <name type="common">Tungara frog</name>
    <name type="synonym">Physalaemus pustulosus</name>
    <dbReference type="NCBI Taxonomy" id="76066"/>
    <lineage>
        <taxon>Eukaryota</taxon>
        <taxon>Metazoa</taxon>
        <taxon>Chordata</taxon>
        <taxon>Craniata</taxon>
        <taxon>Vertebrata</taxon>
        <taxon>Euteleostomi</taxon>
        <taxon>Amphibia</taxon>
        <taxon>Batrachia</taxon>
        <taxon>Anura</taxon>
        <taxon>Neobatrachia</taxon>
        <taxon>Hyloidea</taxon>
        <taxon>Leptodactylidae</taxon>
        <taxon>Leiuperinae</taxon>
        <taxon>Engystomops</taxon>
    </lineage>
</organism>
<keyword evidence="3" id="KW-1185">Reference proteome</keyword>
<protein>
    <submittedName>
        <fullName evidence="2">Uncharacterized protein</fullName>
    </submittedName>
</protein>
<dbReference type="Proteomes" id="UP000824782">
    <property type="component" value="Unassembled WGS sequence"/>
</dbReference>
<dbReference type="AlphaFoldDB" id="A0AAV6ZBK4"/>
<feature type="region of interest" description="Disordered" evidence="1">
    <location>
        <begin position="1"/>
        <end position="76"/>
    </location>
</feature>
<evidence type="ECO:0000313" key="3">
    <source>
        <dbReference type="Proteomes" id="UP000824782"/>
    </source>
</evidence>
<comment type="caution">
    <text evidence="2">The sequence shown here is derived from an EMBL/GenBank/DDBJ whole genome shotgun (WGS) entry which is preliminary data.</text>
</comment>
<evidence type="ECO:0000313" key="2">
    <source>
        <dbReference type="EMBL" id="KAG8544650.1"/>
    </source>
</evidence>
<proteinExistence type="predicted"/>
<accession>A0AAV6ZBK4</accession>
<feature type="non-terminal residue" evidence="2">
    <location>
        <position position="76"/>
    </location>
</feature>
<reference evidence="2" key="1">
    <citation type="thesis" date="2020" institute="ProQuest LLC" country="789 East Eisenhower Parkway, Ann Arbor, MI, USA">
        <title>Comparative Genomics and Chromosome Evolution.</title>
        <authorList>
            <person name="Mudd A.B."/>
        </authorList>
    </citation>
    <scope>NUCLEOTIDE SEQUENCE</scope>
    <source>
        <strain evidence="2">237g6f4</strain>
        <tissue evidence="2">Blood</tissue>
    </source>
</reference>
<sequence>MSGVNRTRSDVFGDQVPPGAAKGPGGATGGASSVPAGFSAIKLGRDNGKVTTVVAHPGRGRTPPQEVFLHRHQSHR</sequence>
<name>A0AAV6ZBK4_ENGPU</name>
<dbReference type="EMBL" id="WNYA01002092">
    <property type="protein sequence ID" value="KAG8544650.1"/>
    <property type="molecule type" value="Genomic_DNA"/>
</dbReference>
<gene>
    <name evidence="2" type="ORF">GDO81_022122</name>
</gene>
<evidence type="ECO:0000256" key="1">
    <source>
        <dbReference type="SAM" id="MobiDB-lite"/>
    </source>
</evidence>